<evidence type="ECO:0000313" key="3">
    <source>
        <dbReference type="Proteomes" id="UP000712713"/>
    </source>
</evidence>
<feature type="compositionally biased region" description="Gly residues" evidence="1">
    <location>
        <begin position="146"/>
        <end position="164"/>
    </location>
</feature>
<feature type="compositionally biased region" description="Gly residues" evidence="1">
    <location>
        <begin position="212"/>
        <end position="238"/>
    </location>
</feature>
<feature type="region of interest" description="Disordered" evidence="1">
    <location>
        <begin position="136"/>
        <end position="238"/>
    </location>
</feature>
<organism evidence="2 3">
    <name type="scientific">Tessaracoccus flavescens</name>
    <dbReference type="NCBI Taxonomy" id="399497"/>
    <lineage>
        <taxon>Bacteria</taxon>
        <taxon>Bacillati</taxon>
        <taxon>Actinomycetota</taxon>
        <taxon>Actinomycetes</taxon>
        <taxon>Propionibacteriales</taxon>
        <taxon>Propionibacteriaceae</taxon>
        <taxon>Tessaracoccus</taxon>
    </lineage>
</organism>
<proteinExistence type="predicted"/>
<protein>
    <submittedName>
        <fullName evidence="2">DUF937 domain-containing protein</fullName>
    </submittedName>
</protein>
<gene>
    <name evidence="2" type="ORF">K8V15_08515</name>
</gene>
<name>A0A921EPF0_9ACTN</name>
<dbReference type="AlphaFoldDB" id="A0A921EPF0"/>
<dbReference type="Proteomes" id="UP000712713">
    <property type="component" value="Unassembled WGS sequence"/>
</dbReference>
<dbReference type="Pfam" id="PF06078">
    <property type="entry name" value="DUF937"/>
    <property type="match status" value="1"/>
</dbReference>
<feature type="compositionally biased region" description="Low complexity" evidence="1">
    <location>
        <begin position="165"/>
        <end position="178"/>
    </location>
</feature>
<comment type="caution">
    <text evidence="2">The sequence shown here is derived from an EMBL/GenBank/DDBJ whole genome shotgun (WGS) entry which is preliminary data.</text>
</comment>
<reference evidence="2" key="1">
    <citation type="journal article" date="2021" name="PeerJ">
        <title>Extensive microbial diversity within the chicken gut microbiome revealed by metagenomics and culture.</title>
        <authorList>
            <person name="Gilroy R."/>
            <person name="Ravi A."/>
            <person name="Getino M."/>
            <person name="Pursley I."/>
            <person name="Horton D.L."/>
            <person name="Alikhan N.F."/>
            <person name="Baker D."/>
            <person name="Gharbi K."/>
            <person name="Hall N."/>
            <person name="Watson M."/>
            <person name="Adriaenssens E.M."/>
            <person name="Foster-Nyarko E."/>
            <person name="Jarju S."/>
            <person name="Secka A."/>
            <person name="Antonio M."/>
            <person name="Oren A."/>
            <person name="Chaudhuri R.R."/>
            <person name="La Ragione R."/>
            <person name="Hildebrand F."/>
            <person name="Pallen M.J."/>
        </authorList>
    </citation>
    <scope>NUCLEOTIDE SEQUENCE</scope>
    <source>
        <strain evidence="2">ChiGjej3B3-7470</strain>
    </source>
</reference>
<accession>A0A921EPF0</accession>
<sequence length="238" mass="24167">MLDYNEILSNLPIDQLAAQVGESPEAVEQAVQSALPALLMGMGANAQDPAGEASLRSALSQHNPGLLDGGIDLDNIDTADGRKITHHIFGDNEDQVINQLGGLGGANGSALIQKLLPILAPIVMAWLAGKFMGQDARQGQPQQAPTGGGGGLGDILGQILGGGSAPQAQRAPQQAPQQSEPNFRQPADSGDGGLRMPMPEPRTTQQQQSQPQGGGMGGGLGGGILGDILGGLLGGGRR</sequence>
<evidence type="ECO:0000256" key="1">
    <source>
        <dbReference type="SAM" id="MobiDB-lite"/>
    </source>
</evidence>
<dbReference type="EMBL" id="DYZF01000214">
    <property type="protein sequence ID" value="HJE52004.1"/>
    <property type="molecule type" value="Genomic_DNA"/>
</dbReference>
<reference evidence="2" key="2">
    <citation type="submission" date="2021-09" db="EMBL/GenBank/DDBJ databases">
        <authorList>
            <person name="Gilroy R."/>
        </authorList>
    </citation>
    <scope>NUCLEOTIDE SEQUENCE</scope>
    <source>
        <strain evidence="2">ChiGjej3B3-7470</strain>
    </source>
</reference>
<dbReference type="InterPro" id="IPR009282">
    <property type="entry name" value="DUF937"/>
</dbReference>
<evidence type="ECO:0000313" key="2">
    <source>
        <dbReference type="EMBL" id="HJE52004.1"/>
    </source>
</evidence>